<protein>
    <recommendedName>
        <fullName evidence="2">Luciferase-like domain-containing protein</fullName>
    </recommendedName>
</protein>
<name>A0A160VCL0_9ZZZZ</name>
<dbReference type="EMBL" id="FAXA01000390">
    <property type="protein sequence ID" value="CUV03305.1"/>
    <property type="molecule type" value="Genomic_DNA"/>
</dbReference>
<dbReference type="Pfam" id="PF00296">
    <property type="entry name" value="Bac_luciferase"/>
    <property type="match status" value="1"/>
</dbReference>
<evidence type="ECO:0000313" key="3">
    <source>
        <dbReference type="EMBL" id="CUV03305.1"/>
    </source>
</evidence>
<dbReference type="InterPro" id="IPR011251">
    <property type="entry name" value="Luciferase-like_dom"/>
</dbReference>
<sequence length="289" mass="30634">MKIGIGLPGNVPGVKGDFILEWAQRADAGPFSTLGTIDRLVYQNYEPFIMLASAAAVTTRIRLMTGVMLAPLRNEGVLAKQAASLDAISNGRLILGLGVGRRPDDYKAAPARYNNRGRRFEAQIDYMKRVWSGEDVDSDNDVGPMGPPPVQKGGPEILIGGGTPQAIARAGRLADGFLAAGTQPESVEASYKMAVDAWNEAGKPGKPRLAAVASYALGPNAANVAGDYIRHYYSFLGPVAEQMAQNAVSSTEALTGMIRDLEGIGMDELIFLPTAAEMGQLDRLADIVG</sequence>
<dbReference type="PANTHER" id="PTHR43244">
    <property type="match status" value="1"/>
</dbReference>
<proteinExistence type="predicted"/>
<reference evidence="3" key="1">
    <citation type="submission" date="2015-10" db="EMBL/GenBank/DDBJ databases">
        <authorList>
            <person name="Gilbert D.G."/>
        </authorList>
    </citation>
    <scope>NUCLEOTIDE SEQUENCE</scope>
</reference>
<dbReference type="PANTHER" id="PTHR43244:SF1">
    <property type="entry name" value="5,10-METHYLENETETRAHYDROMETHANOPTERIN REDUCTASE"/>
    <property type="match status" value="1"/>
</dbReference>
<dbReference type="InterPro" id="IPR036661">
    <property type="entry name" value="Luciferase-like_sf"/>
</dbReference>
<organism evidence="3">
    <name type="scientific">hydrothermal vent metagenome</name>
    <dbReference type="NCBI Taxonomy" id="652676"/>
    <lineage>
        <taxon>unclassified sequences</taxon>
        <taxon>metagenomes</taxon>
        <taxon>ecological metagenomes</taxon>
    </lineage>
</organism>
<feature type="domain" description="Luciferase-like" evidence="2">
    <location>
        <begin position="15"/>
        <end position="240"/>
    </location>
</feature>
<evidence type="ECO:0000256" key="1">
    <source>
        <dbReference type="ARBA" id="ARBA00023002"/>
    </source>
</evidence>
<keyword evidence="1" id="KW-0560">Oxidoreductase</keyword>
<gene>
    <name evidence="3" type="ORF">MGWOODY_Clf1948</name>
</gene>
<evidence type="ECO:0000259" key="2">
    <source>
        <dbReference type="Pfam" id="PF00296"/>
    </source>
</evidence>
<accession>A0A160VCL0</accession>
<dbReference type="GO" id="GO:0016705">
    <property type="term" value="F:oxidoreductase activity, acting on paired donors, with incorporation or reduction of molecular oxygen"/>
    <property type="evidence" value="ECO:0007669"/>
    <property type="project" value="InterPro"/>
</dbReference>
<dbReference type="AlphaFoldDB" id="A0A160VCL0"/>
<dbReference type="SUPFAM" id="SSF51679">
    <property type="entry name" value="Bacterial luciferase-like"/>
    <property type="match status" value="1"/>
</dbReference>
<dbReference type="Gene3D" id="3.20.20.30">
    <property type="entry name" value="Luciferase-like domain"/>
    <property type="match status" value="1"/>
</dbReference>
<dbReference type="InterPro" id="IPR050564">
    <property type="entry name" value="F420-G6PD/mer"/>
</dbReference>